<dbReference type="GO" id="GO:0008168">
    <property type="term" value="F:methyltransferase activity"/>
    <property type="evidence" value="ECO:0007669"/>
    <property type="project" value="InterPro"/>
</dbReference>
<proteinExistence type="predicted"/>
<evidence type="ECO:0000256" key="7">
    <source>
        <dbReference type="ARBA" id="ARBA00045681"/>
    </source>
</evidence>
<dbReference type="PANTHER" id="PTHR13184">
    <property type="entry name" value="37S RIBOSOMAL PROTEIN S22"/>
    <property type="match status" value="1"/>
</dbReference>
<keyword evidence="6" id="KW-0496">Mitochondrion</keyword>
<evidence type="ECO:0000256" key="2">
    <source>
        <dbReference type="ARBA" id="ARBA00022723"/>
    </source>
</evidence>
<gene>
    <name evidence="10" type="primary">RSM22</name>
    <name evidence="10" type="ORF">H2200_007752</name>
</gene>
<keyword evidence="5" id="KW-0411">Iron-sulfur</keyword>
<dbReference type="SUPFAM" id="SSF53335">
    <property type="entry name" value="S-adenosyl-L-methionine-dependent methyltransferases"/>
    <property type="match status" value="1"/>
</dbReference>
<dbReference type="InterPro" id="IPR015324">
    <property type="entry name" value="Ribosomal_Rsm22-like"/>
</dbReference>
<evidence type="ECO:0000256" key="3">
    <source>
        <dbReference type="ARBA" id="ARBA00022946"/>
    </source>
</evidence>
<feature type="compositionally biased region" description="Basic residues" evidence="9">
    <location>
        <begin position="988"/>
        <end position="1000"/>
    </location>
</feature>
<accession>A0AA38X6F1</accession>
<dbReference type="GO" id="GO:0046872">
    <property type="term" value="F:metal ion binding"/>
    <property type="evidence" value="ECO:0007669"/>
    <property type="project" value="UniProtKB-KW"/>
</dbReference>
<comment type="subcellular location">
    <subcellularLocation>
        <location evidence="1">Mitochondrion</location>
    </subcellularLocation>
</comment>
<feature type="region of interest" description="Disordered" evidence="9">
    <location>
        <begin position="362"/>
        <end position="386"/>
    </location>
</feature>
<keyword evidence="4" id="KW-0408">Iron</keyword>
<dbReference type="GO" id="GO:0051536">
    <property type="term" value="F:iron-sulfur cluster binding"/>
    <property type="evidence" value="ECO:0007669"/>
    <property type="project" value="UniProtKB-KW"/>
</dbReference>
<dbReference type="EMBL" id="JAPDRK010000011">
    <property type="protein sequence ID" value="KAJ9607674.1"/>
    <property type="molecule type" value="Genomic_DNA"/>
</dbReference>
<dbReference type="AlphaFoldDB" id="A0AA38X6F1"/>
<dbReference type="Proteomes" id="UP001172673">
    <property type="component" value="Unassembled WGS sequence"/>
</dbReference>
<keyword evidence="8" id="KW-0175">Coiled coil</keyword>
<dbReference type="Pfam" id="PF09243">
    <property type="entry name" value="Rsm22"/>
    <property type="match status" value="2"/>
</dbReference>
<feature type="compositionally biased region" description="Acidic residues" evidence="9">
    <location>
        <begin position="293"/>
        <end position="311"/>
    </location>
</feature>
<dbReference type="GO" id="GO:0006412">
    <property type="term" value="P:translation"/>
    <property type="evidence" value="ECO:0007669"/>
    <property type="project" value="InterPro"/>
</dbReference>
<organism evidence="10 11">
    <name type="scientific">Cladophialophora chaetospira</name>
    <dbReference type="NCBI Taxonomy" id="386627"/>
    <lineage>
        <taxon>Eukaryota</taxon>
        <taxon>Fungi</taxon>
        <taxon>Dikarya</taxon>
        <taxon>Ascomycota</taxon>
        <taxon>Pezizomycotina</taxon>
        <taxon>Eurotiomycetes</taxon>
        <taxon>Chaetothyriomycetidae</taxon>
        <taxon>Chaetothyriales</taxon>
        <taxon>Herpotrichiellaceae</taxon>
        <taxon>Cladophialophora</taxon>
    </lineage>
</organism>
<feature type="region of interest" description="Disordered" evidence="9">
    <location>
        <begin position="59"/>
        <end position="83"/>
    </location>
</feature>
<feature type="region of interest" description="Disordered" evidence="9">
    <location>
        <begin position="292"/>
        <end position="315"/>
    </location>
</feature>
<evidence type="ECO:0000256" key="4">
    <source>
        <dbReference type="ARBA" id="ARBA00023004"/>
    </source>
</evidence>
<protein>
    <submittedName>
        <fullName evidence="10">37S ribosomal protein S22</fullName>
    </submittedName>
</protein>
<evidence type="ECO:0000256" key="6">
    <source>
        <dbReference type="ARBA" id="ARBA00023128"/>
    </source>
</evidence>
<keyword evidence="10" id="KW-0687">Ribonucleoprotein</keyword>
<comment type="caution">
    <text evidence="10">The sequence shown here is derived from an EMBL/GenBank/DDBJ whole genome shotgun (WGS) entry which is preliminary data.</text>
</comment>
<reference evidence="10" key="1">
    <citation type="submission" date="2022-10" db="EMBL/GenBank/DDBJ databases">
        <title>Culturing micro-colonial fungi from biological soil crusts in the Mojave desert and describing Neophaeococcomyces mojavensis, and introducing the new genera and species Taxawa tesnikishii.</title>
        <authorList>
            <person name="Kurbessoian T."/>
            <person name="Stajich J.E."/>
        </authorList>
    </citation>
    <scope>NUCLEOTIDE SEQUENCE</scope>
    <source>
        <strain evidence="10">TK_41</strain>
    </source>
</reference>
<feature type="region of interest" description="Disordered" evidence="9">
    <location>
        <begin position="248"/>
        <end position="271"/>
    </location>
</feature>
<feature type="compositionally biased region" description="Polar residues" evidence="9">
    <location>
        <begin position="928"/>
        <end position="944"/>
    </location>
</feature>
<keyword evidence="3" id="KW-0809">Transit peptide</keyword>
<dbReference type="PANTHER" id="PTHR13184:SF5">
    <property type="entry name" value="METHYLTRANSFERASE-LIKE PROTEIN 17, MITOCHONDRIAL"/>
    <property type="match status" value="1"/>
</dbReference>
<evidence type="ECO:0000313" key="10">
    <source>
        <dbReference type="EMBL" id="KAJ9607674.1"/>
    </source>
</evidence>
<name>A0AA38X6F1_9EURO</name>
<keyword evidence="11" id="KW-1185">Reference proteome</keyword>
<evidence type="ECO:0000256" key="9">
    <source>
        <dbReference type="SAM" id="MobiDB-lite"/>
    </source>
</evidence>
<evidence type="ECO:0000256" key="1">
    <source>
        <dbReference type="ARBA" id="ARBA00004173"/>
    </source>
</evidence>
<evidence type="ECO:0000256" key="5">
    <source>
        <dbReference type="ARBA" id="ARBA00023014"/>
    </source>
</evidence>
<feature type="coiled-coil region" evidence="8">
    <location>
        <begin position="834"/>
        <end position="872"/>
    </location>
</feature>
<dbReference type="GO" id="GO:0003735">
    <property type="term" value="F:structural constituent of ribosome"/>
    <property type="evidence" value="ECO:0007669"/>
    <property type="project" value="TreeGrafter"/>
</dbReference>
<dbReference type="InterPro" id="IPR052571">
    <property type="entry name" value="Mt_RNA_Methyltransferase"/>
</dbReference>
<comment type="function">
    <text evidence="7">Mitochondrial ribosome (mitoribosome) assembly factor. Binds at the interface of the head and body domains of the mitochondrial small ribosomal subunit (mt-SSU), occluding the mRNA channel and preventing compaction of the head domain towards the body. Probable inactive methyltransferase: retains the characteristic folding and ability to bind S-adenosyl-L-methionine, but it probably lost its methyltransferase activity.</text>
</comment>
<keyword evidence="2" id="KW-0479">Metal-binding</keyword>
<feature type="region of interest" description="Disordered" evidence="9">
    <location>
        <begin position="880"/>
        <end position="1000"/>
    </location>
</feature>
<evidence type="ECO:0000313" key="11">
    <source>
        <dbReference type="Proteomes" id="UP001172673"/>
    </source>
</evidence>
<feature type="region of interest" description="Disordered" evidence="9">
    <location>
        <begin position="695"/>
        <end position="716"/>
    </location>
</feature>
<dbReference type="InterPro" id="IPR029063">
    <property type="entry name" value="SAM-dependent_MTases_sf"/>
</dbReference>
<dbReference type="GO" id="GO:0005763">
    <property type="term" value="C:mitochondrial small ribosomal subunit"/>
    <property type="evidence" value="ECO:0007669"/>
    <property type="project" value="TreeGrafter"/>
</dbReference>
<evidence type="ECO:0000256" key="8">
    <source>
        <dbReference type="SAM" id="Coils"/>
    </source>
</evidence>
<keyword evidence="10" id="KW-0689">Ribosomal protein</keyword>
<sequence>MLARAKQSRLCNGCRHDLLTVFERGFCGPPVALIHHSTRLPLRWRPSIERPRRQLRSFHGKSALFQQSPPTLDDQPQRDDGRVVNEDLDPEQLEVLQELENALGRPINEAIDADRAAAASTDIQNLIHNAQSISDDTFDLVRGTIDPLAALRANGASAEDIVREARRAYGDRLPQNALQEGEKKIYKRLYGEPVSLSYEEFLDEEEAIDVDVTTQNELLDHEGEPVEYDMSPFREKEFQVEGEDDAIDADPPQPAEGGINIESGGQSSFSPFAPAEERAKEIALMLKGRVLEDENQEGEDEEDEEFDEELDPSMRTHPFTQLGKFATNPRSVFLPQEHFVEPVQNVMSKFSNKHLKEMCEKTFGGPGLPDSPLTPRSGRSRPQVPIPLDTSRHLMGEMEANAYITAIMPPTYAAVMAVLVETRKRLGSTWLNNLLAREGGPRVLDAGAGGAGIIAWREIVQAHWNSLHSSDKQPVPPPPATKSVVLTGSDALRHRAANLLDNTTFIPRLPDYANTRDVPTLEDDRPAQQRKQFDVIIAPHTLFPLQEEYMRKNYVQKLWSMLSPEGGVLILIEKGIPRGFEAIGAARELLLERHIAVPEGRTSEYSSIHNDTENDYTPSTGMIIAPCTNHERCPMYKTSGLSKGRKDFCSFQQRYIRPNYLQRVLGAKDRNHDDVDFSYISVMKGQDLRQRQVQSWSELQDSFSAPPHPNPDRASEDYVSWTDLSPKGFEDVHPESNLTNIEALFTNAGQPPSTLPAAHTLPRLVYAPMKRRGHVIMDVCTSRGTIERWTVPRSFGHQAYRDARKSRWGDLWALGAKTQIPRNLRLGGENTKEAMKARGRKERLKQQAEELLEKMHDEKLEEMEEMKEVEREFKDGRFIDEERAKRSKPGKIKRETSNSEVESFTMDDFNMDEVNPPMISESTKKSSGRSITGQANSSAPATQNGEDDLTPEELQTLHEWSDILTGDTGVPVKGARSTRSYSKFAPKGTKKVPRKSGKSR</sequence>